<organism evidence="15 16">
    <name type="scientific">Oryzomicrobium terrae</name>
    <dbReference type="NCBI Taxonomy" id="1735038"/>
    <lineage>
        <taxon>Bacteria</taxon>
        <taxon>Pseudomonadati</taxon>
        <taxon>Pseudomonadota</taxon>
        <taxon>Betaproteobacteria</taxon>
        <taxon>Rhodocyclales</taxon>
        <taxon>Rhodocyclaceae</taxon>
        <taxon>Oryzomicrobium</taxon>
    </lineage>
</organism>
<keyword evidence="5 10" id="KW-0812">Transmembrane</keyword>
<reference evidence="15 16" key="1">
    <citation type="submission" date="2017-07" db="EMBL/GenBank/DDBJ databases">
        <title>Complete genome sequence of Oryzomicrobium terrae TPP412.</title>
        <authorList>
            <person name="Chiu L.-W."/>
            <person name="Lo K.-J."/>
            <person name="Tsai Y.-M."/>
            <person name="Lin S.-S."/>
            <person name="Kuo C.-H."/>
            <person name="Liu C.-T."/>
        </authorList>
    </citation>
    <scope>NUCLEOTIDE SEQUENCE [LARGE SCALE GENOMIC DNA]</scope>
    <source>
        <strain evidence="15 16">TPP412</strain>
    </source>
</reference>
<dbReference type="InterPro" id="IPR012910">
    <property type="entry name" value="Plug_dom"/>
</dbReference>
<feature type="signal peptide" evidence="12">
    <location>
        <begin position="1"/>
        <end position="30"/>
    </location>
</feature>
<dbReference type="KEGG" id="otr:OTERR_07910"/>
<accession>A0A5C1E7J8</accession>
<evidence type="ECO:0000256" key="10">
    <source>
        <dbReference type="PROSITE-ProRule" id="PRU01360"/>
    </source>
</evidence>
<evidence type="ECO:0000256" key="2">
    <source>
        <dbReference type="ARBA" id="ARBA00009810"/>
    </source>
</evidence>
<dbReference type="PANTHER" id="PTHR30069">
    <property type="entry name" value="TONB-DEPENDENT OUTER MEMBRANE RECEPTOR"/>
    <property type="match status" value="1"/>
</dbReference>
<dbReference type="AlphaFoldDB" id="A0A5C1E7J8"/>
<keyword evidence="4 10" id="KW-1134">Transmembrane beta strand</keyword>
<evidence type="ECO:0000256" key="9">
    <source>
        <dbReference type="ARBA" id="ARBA00023237"/>
    </source>
</evidence>
<keyword evidence="6 11" id="KW-0798">TonB box</keyword>
<dbReference type="EMBL" id="CP022579">
    <property type="protein sequence ID" value="QEL64267.1"/>
    <property type="molecule type" value="Genomic_DNA"/>
</dbReference>
<dbReference type="Pfam" id="PF07715">
    <property type="entry name" value="Plug"/>
    <property type="match status" value="1"/>
</dbReference>
<sequence>MTPLHGTRRHGPTRIALAVALACAAPALLAQTVASQQQTVAAADKAATLDEVVVTAERMDTPLTVVTDPRAPRQPVPAQDGADILKTIPGFSVIRKGGTDGDPVLRGLAGSRLNILLDGEQILGGCGGRMDPPTAYVFPESYDSLRVIKGPQTVQWGPGNAAGTVLFERNWPRWPAAGAKFYGSALVGSFGRNDEMADFQIGNTQAYAKVVGTHTQASDYRDGSGTTVHSKYNRWSGYGAVGLTPDADTRIELSTAASDGEAAYADRGMDGTKFSRQNATLKFEKRNLSPVVQKVEAIAYWNYIDHIMDNYSLRTATGTKMLSNPDRETYGGRAAATLRLGELTQLVLGADHATNIHTLRTAMGNGVYAVGGVPRVEDARFEQTGVFGELTHYLGEKQRLIGGLRSDFWSGTDHFKVNGAPRASYGQTRRDTLTSGFFRYEQDFAAGQTAYAGLGYVERFPDYWELAKQSQNSNSAWNTRPEKTAQFDTGVLWRHGDWDATVAAFYGKTDDYILIQNVGSGMAARTLSRNVDATRYGGEASLGYRFTSSWRSDLTLAWVRGSNDTDDRPLAQTPPLEARWSVGFDNGVWSAGTLTRLVARQDRVAIGQGNIVGQDIGEAGGFAVFSVNAGWKPSKKLRLTAGVDNLFNRTYAEAISRAGAMVAGYGQTTRVNEPGRTGWLKLTIALE</sequence>
<keyword evidence="8" id="KW-0675">Receptor</keyword>
<keyword evidence="12" id="KW-0732">Signal</keyword>
<dbReference type="InterPro" id="IPR036942">
    <property type="entry name" value="Beta-barrel_TonB_sf"/>
</dbReference>
<feature type="domain" description="TonB-dependent receptor plug" evidence="14">
    <location>
        <begin position="60"/>
        <end position="164"/>
    </location>
</feature>
<evidence type="ECO:0000313" key="16">
    <source>
        <dbReference type="Proteomes" id="UP000323671"/>
    </source>
</evidence>
<dbReference type="Gene3D" id="2.170.130.10">
    <property type="entry name" value="TonB-dependent receptor, plug domain"/>
    <property type="match status" value="1"/>
</dbReference>
<evidence type="ECO:0000259" key="14">
    <source>
        <dbReference type="Pfam" id="PF07715"/>
    </source>
</evidence>
<evidence type="ECO:0000259" key="13">
    <source>
        <dbReference type="Pfam" id="PF00593"/>
    </source>
</evidence>
<keyword evidence="7 10" id="KW-0472">Membrane</keyword>
<proteinExistence type="inferred from homology"/>
<dbReference type="SUPFAM" id="SSF56935">
    <property type="entry name" value="Porins"/>
    <property type="match status" value="1"/>
</dbReference>
<dbReference type="CDD" id="cd01347">
    <property type="entry name" value="ligand_gated_channel"/>
    <property type="match status" value="1"/>
</dbReference>
<dbReference type="RefSeq" id="WP_149424937.1">
    <property type="nucleotide sequence ID" value="NZ_CP022579.1"/>
</dbReference>
<feature type="chain" id="PRO_5022960163" evidence="12">
    <location>
        <begin position="31"/>
        <end position="687"/>
    </location>
</feature>
<keyword evidence="16" id="KW-1185">Reference proteome</keyword>
<dbReference type="InterPro" id="IPR000531">
    <property type="entry name" value="Beta-barrel_TonB"/>
</dbReference>
<dbReference type="GO" id="GO:0044718">
    <property type="term" value="P:siderophore transmembrane transport"/>
    <property type="evidence" value="ECO:0007669"/>
    <property type="project" value="TreeGrafter"/>
</dbReference>
<protein>
    <submittedName>
        <fullName evidence="15">Iron complex outermembrane recepter protein</fullName>
    </submittedName>
</protein>
<keyword evidence="9 10" id="KW-0998">Cell outer membrane</keyword>
<dbReference type="Pfam" id="PF00593">
    <property type="entry name" value="TonB_dep_Rec_b-barrel"/>
    <property type="match status" value="1"/>
</dbReference>
<evidence type="ECO:0000256" key="12">
    <source>
        <dbReference type="SAM" id="SignalP"/>
    </source>
</evidence>
<dbReference type="GO" id="GO:0009279">
    <property type="term" value="C:cell outer membrane"/>
    <property type="evidence" value="ECO:0007669"/>
    <property type="project" value="UniProtKB-SubCell"/>
</dbReference>
<evidence type="ECO:0000256" key="7">
    <source>
        <dbReference type="ARBA" id="ARBA00023136"/>
    </source>
</evidence>
<dbReference type="Gene3D" id="2.40.170.20">
    <property type="entry name" value="TonB-dependent receptor, beta-barrel domain"/>
    <property type="match status" value="1"/>
</dbReference>
<gene>
    <name evidence="15" type="ORF">OTERR_07910</name>
</gene>
<dbReference type="PROSITE" id="PS52016">
    <property type="entry name" value="TONB_DEPENDENT_REC_3"/>
    <property type="match status" value="1"/>
</dbReference>
<evidence type="ECO:0000256" key="6">
    <source>
        <dbReference type="ARBA" id="ARBA00023077"/>
    </source>
</evidence>
<evidence type="ECO:0000313" key="15">
    <source>
        <dbReference type="EMBL" id="QEL64267.1"/>
    </source>
</evidence>
<comment type="similarity">
    <text evidence="2 10 11">Belongs to the TonB-dependent receptor family.</text>
</comment>
<dbReference type="Proteomes" id="UP000323671">
    <property type="component" value="Chromosome"/>
</dbReference>
<dbReference type="GO" id="GO:0015344">
    <property type="term" value="F:siderophore uptake transmembrane transporter activity"/>
    <property type="evidence" value="ECO:0007669"/>
    <property type="project" value="TreeGrafter"/>
</dbReference>
<dbReference type="PANTHER" id="PTHR30069:SF49">
    <property type="entry name" value="OUTER MEMBRANE PROTEIN C"/>
    <property type="match status" value="1"/>
</dbReference>
<feature type="domain" description="TonB-dependent receptor-like beta-barrel" evidence="13">
    <location>
        <begin position="218"/>
        <end position="646"/>
    </location>
</feature>
<dbReference type="InterPro" id="IPR037066">
    <property type="entry name" value="Plug_dom_sf"/>
</dbReference>
<dbReference type="NCBIfam" id="TIGR01778">
    <property type="entry name" value="TonB-copper"/>
    <property type="match status" value="1"/>
</dbReference>
<evidence type="ECO:0000256" key="11">
    <source>
        <dbReference type="RuleBase" id="RU003357"/>
    </source>
</evidence>
<comment type="subcellular location">
    <subcellularLocation>
        <location evidence="1 10">Cell outer membrane</location>
        <topology evidence="1 10">Multi-pass membrane protein</topology>
    </subcellularLocation>
</comment>
<evidence type="ECO:0000256" key="3">
    <source>
        <dbReference type="ARBA" id="ARBA00022448"/>
    </source>
</evidence>
<dbReference type="InterPro" id="IPR010100">
    <property type="entry name" value="TonB-dep_Cu_rcpt"/>
</dbReference>
<evidence type="ECO:0000256" key="5">
    <source>
        <dbReference type="ARBA" id="ARBA00022692"/>
    </source>
</evidence>
<name>A0A5C1E7J8_9RHOO</name>
<evidence type="ECO:0000256" key="4">
    <source>
        <dbReference type="ARBA" id="ARBA00022452"/>
    </source>
</evidence>
<evidence type="ECO:0000256" key="1">
    <source>
        <dbReference type="ARBA" id="ARBA00004571"/>
    </source>
</evidence>
<keyword evidence="3 10" id="KW-0813">Transport</keyword>
<dbReference type="InterPro" id="IPR039426">
    <property type="entry name" value="TonB-dep_rcpt-like"/>
</dbReference>
<evidence type="ECO:0000256" key="8">
    <source>
        <dbReference type="ARBA" id="ARBA00023170"/>
    </source>
</evidence>